<evidence type="ECO:0000256" key="2">
    <source>
        <dbReference type="ARBA" id="ARBA00022603"/>
    </source>
</evidence>
<comment type="caution">
    <text evidence="6">The sequence shown here is derived from an EMBL/GenBank/DDBJ whole genome shotgun (WGS) entry which is preliminary data.</text>
</comment>
<keyword evidence="4" id="KW-0949">S-adenosyl-L-methionine</keyword>
<dbReference type="Proteomes" id="UP000316360">
    <property type="component" value="Unassembled WGS sequence"/>
</dbReference>
<evidence type="ECO:0000256" key="4">
    <source>
        <dbReference type="ARBA" id="ARBA00022691"/>
    </source>
</evidence>
<accession>A0A523RZS7</accession>
<gene>
    <name evidence="6" type="ORF">E3J84_03065</name>
</gene>
<dbReference type="Gene3D" id="3.40.50.150">
    <property type="entry name" value="Vaccinia Virus protein VP39"/>
    <property type="match status" value="1"/>
</dbReference>
<evidence type="ECO:0000256" key="1">
    <source>
        <dbReference type="ARBA" id="ARBA00011900"/>
    </source>
</evidence>
<reference evidence="6 7" key="1">
    <citation type="submission" date="2019-03" db="EMBL/GenBank/DDBJ databases">
        <title>Metabolic potential of uncultured bacteria and archaea associated with petroleum seepage in deep-sea sediments.</title>
        <authorList>
            <person name="Dong X."/>
            <person name="Hubert C."/>
        </authorList>
    </citation>
    <scope>NUCLEOTIDE SEQUENCE [LARGE SCALE GENOMIC DNA]</scope>
    <source>
        <strain evidence="6">E44_bin7</strain>
    </source>
</reference>
<evidence type="ECO:0000313" key="6">
    <source>
        <dbReference type="EMBL" id="TET11286.1"/>
    </source>
</evidence>
<evidence type="ECO:0000313" key="7">
    <source>
        <dbReference type="Proteomes" id="UP000316360"/>
    </source>
</evidence>
<evidence type="ECO:0000256" key="3">
    <source>
        <dbReference type="ARBA" id="ARBA00022679"/>
    </source>
</evidence>
<dbReference type="Pfam" id="PF02086">
    <property type="entry name" value="MethyltransfD12"/>
    <property type="match status" value="1"/>
</dbReference>
<keyword evidence="2 6" id="KW-0489">Methyltransferase</keyword>
<dbReference type="GO" id="GO:0003676">
    <property type="term" value="F:nucleic acid binding"/>
    <property type="evidence" value="ECO:0007669"/>
    <property type="project" value="InterPro"/>
</dbReference>
<feature type="non-terminal residue" evidence="6">
    <location>
        <position position="339"/>
    </location>
</feature>
<dbReference type="InterPro" id="IPR029063">
    <property type="entry name" value="SAM-dependent_MTases_sf"/>
</dbReference>
<dbReference type="EMBL" id="SOKJ01000164">
    <property type="protein sequence ID" value="TET11286.1"/>
    <property type="molecule type" value="Genomic_DNA"/>
</dbReference>
<dbReference type="GO" id="GO:0009007">
    <property type="term" value="F:site-specific DNA-methyltransferase (adenine-specific) activity"/>
    <property type="evidence" value="ECO:0007669"/>
    <property type="project" value="UniProtKB-EC"/>
</dbReference>
<dbReference type="InterPro" id="IPR012327">
    <property type="entry name" value="MeTrfase_D12"/>
</dbReference>
<keyword evidence="3 6" id="KW-0808">Transferase</keyword>
<dbReference type="AlphaFoldDB" id="A0A523RZS7"/>
<protein>
    <recommendedName>
        <fullName evidence="1">site-specific DNA-methyltransferase (adenine-specific)</fullName>
        <ecNumber evidence="1">2.1.1.72</ecNumber>
    </recommendedName>
</protein>
<sequence length="339" mass="40183">MKAVKRKNKYQLALFEDSISEAIPSTRYQGSKAKLVNWIWECTKDLEFDTILDIFGGTGVVGYMYKRKGKAVYYNDYLRSNYLVGLSLIENNDTRLTNGDIQKLLEFDPSQNYRHFISETFKDIYYTEEENQWLDIVIQNIAQLENRYKKALAYNALFQACLVKRPFNLFHRKNLYLRLAEVSRSFGNKTTWDRPFSEHFYNFTFEVNGLVFDNQRENKALNLDASKVEGDFDLVYIDPPYTSQAGTTVDYLQFYHFLEGLNQYDNWHEHINYRSKHRCFWKDNNPWNNPKLIRQAFRNLLEHFRDSILVISYRGDGIPSILEIVQYLENLGKKVTVES</sequence>
<dbReference type="InterPro" id="IPR002052">
    <property type="entry name" value="DNA_methylase_N6_adenine_CS"/>
</dbReference>
<comment type="catalytic activity">
    <reaction evidence="5">
        <text>a 2'-deoxyadenosine in DNA + S-adenosyl-L-methionine = an N(6)-methyl-2'-deoxyadenosine in DNA + S-adenosyl-L-homocysteine + H(+)</text>
        <dbReference type="Rhea" id="RHEA:15197"/>
        <dbReference type="Rhea" id="RHEA-COMP:12418"/>
        <dbReference type="Rhea" id="RHEA-COMP:12419"/>
        <dbReference type="ChEBI" id="CHEBI:15378"/>
        <dbReference type="ChEBI" id="CHEBI:57856"/>
        <dbReference type="ChEBI" id="CHEBI:59789"/>
        <dbReference type="ChEBI" id="CHEBI:90615"/>
        <dbReference type="ChEBI" id="CHEBI:90616"/>
        <dbReference type="EC" id="2.1.1.72"/>
    </reaction>
</comment>
<evidence type="ECO:0000256" key="5">
    <source>
        <dbReference type="ARBA" id="ARBA00047942"/>
    </source>
</evidence>
<organism evidence="6 7">
    <name type="scientific">Aerophobetes bacterium</name>
    <dbReference type="NCBI Taxonomy" id="2030807"/>
    <lineage>
        <taxon>Bacteria</taxon>
        <taxon>Candidatus Aerophobota</taxon>
    </lineage>
</organism>
<dbReference type="SUPFAM" id="SSF53335">
    <property type="entry name" value="S-adenosyl-L-methionine-dependent methyltransferases"/>
    <property type="match status" value="1"/>
</dbReference>
<dbReference type="PROSITE" id="PS00092">
    <property type="entry name" value="N6_MTASE"/>
    <property type="match status" value="1"/>
</dbReference>
<dbReference type="EC" id="2.1.1.72" evidence="1"/>
<proteinExistence type="predicted"/>
<dbReference type="GO" id="GO:0032259">
    <property type="term" value="P:methylation"/>
    <property type="evidence" value="ECO:0007669"/>
    <property type="project" value="UniProtKB-KW"/>
</dbReference>
<name>A0A523RZS7_UNCAE</name>
<dbReference type="GO" id="GO:0009307">
    <property type="term" value="P:DNA restriction-modification system"/>
    <property type="evidence" value="ECO:0007669"/>
    <property type="project" value="InterPro"/>
</dbReference>